<dbReference type="GeneID" id="26641455"/>
<feature type="region of interest" description="Disordered" evidence="1">
    <location>
        <begin position="1"/>
        <end position="20"/>
    </location>
</feature>
<evidence type="ECO:0000313" key="3">
    <source>
        <dbReference type="Proteomes" id="UP000033019"/>
    </source>
</evidence>
<evidence type="ECO:0000313" key="2">
    <source>
        <dbReference type="EMBL" id="AKC02850.1"/>
    </source>
</evidence>
<dbReference type="KEGG" id="vg:26641455"/>
<organism evidence="2 3">
    <name type="scientific">Gordonia phage Gmala1</name>
    <dbReference type="NCBI Taxonomy" id="1622190"/>
    <lineage>
        <taxon>Viruses</taxon>
        <taxon>Duplodnaviria</taxon>
        <taxon>Heunggongvirae</taxon>
        <taxon>Uroviricota</taxon>
        <taxon>Caudoviricetes</taxon>
        <taxon>Gordtnkvirus</taxon>
        <taxon>Gordtnkvirus gordtnk2</taxon>
    </lineage>
</organism>
<gene>
    <name evidence="2" type="ORF">Gmala1_12</name>
</gene>
<proteinExistence type="predicted"/>
<feature type="compositionally biased region" description="Basic and acidic residues" evidence="1">
    <location>
        <begin position="9"/>
        <end position="20"/>
    </location>
</feature>
<evidence type="ECO:0000256" key="1">
    <source>
        <dbReference type="SAM" id="MobiDB-lite"/>
    </source>
</evidence>
<dbReference type="Proteomes" id="UP000033019">
    <property type="component" value="Segment"/>
</dbReference>
<dbReference type="RefSeq" id="YP_009215222.1">
    <property type="nucleotide sequence ID" value="NC_028972.1"/>
</dbReference>
<name>A0A0E3T7W9_9CAUD</name>
<sequence>MALTDDQVDELKARNAKNRETIEDLKRQYAEAEAATNNDIRAAALDKEAAAQEAEIARLQAAVSSINGGADVPTQRPENNQFSPTNFSSPAHNVAGDADEN</sequence>
<feature type="compositionally biased region" description="Polar residues" evidence="1">
    <location>
        <begin position="76"/>
        <end position="91"/>
    </location>
</feature>
<accession>A0A0E3T7W9</accession>
<protein>
    <submittedName>
        <fullName evidence="2">Uncharacterized protein</fullName>
    </submittedName>
</protein>
<reference evidence="2 3" key="1">
    <citation type="journal article" date="2015" name="Sci. Rep.">
        <title>Bacteriophages of wastewater foaming-associated filamentous Gordonia reduce host levels in raw activated sludge.</title>
        <authorList>
            <person name="Liu M."/>
            <person name="Gill J.J."/>
            <person name="Young R."/>
            <person name="Summer E.J."/>
        </authorList>
    </citation>
    <scope>NUCLEOTIDE SEQUENCE [LARGE SCALE GENOMIC DNA]</scope>
</reference>
<feature type="region of interest" description="Disordered" evidence="1">
    <location>
        <begin position="67"/>
        <end position="101"/>
    </location>
</feature>
<dbReference type="EMBL" id="KP790009">
    <property type="protein sequence ID" value="AKC02850.1"/>
    <property type="molecule type" value="Genomic_DNA"/>
</dbReference>